<dbReference type="InterPro" id="IPR014710">
    <property type="entry name" value="RmlC-like_jellyroll"/>
</dbReference>
<dbReference type="GO" id="GO:0005737">
    <property type="term" value="C:cytoplasm"/>
    <property type="evidence" value="ECO:0007669"/>
    <property type="project" value="InterPro"/>
</dbReference>
<reference evidence="8 9" key="1">
    <citation type="journal article" date="2015" name="Nature">
        <title>rRNA introns, odd ribosomes, and small enigmatic genomes across a large radiation of phyla.</title>
        <authorList>
            <person name="Brown C.T."/>
            <person name="Hug L.A."/>
            <person name="Thomas B.C."/>
            <person name="Sharon I."/>
            <person name="Castelle C.J."/>
            <person name="Singh A."/>
            <person name="Wilkins M.J."/>
            <person name="Williams K.H."/>
            <person name="Banfield J.F."/>
        </authorList>
    </citation>
    <scope>NUCLEOTIDE SEQUENCE [LARGE SCALE GENOMIC DNA]</scope>
</reference>
<dbReference type="GO" id="GO:0006094">
    <property type="term" value="P:gluconeogenesis"/>
    <property type="evidence" value="ECO:0007669"/>
    <property type="project" value="UniProtKB-KW"/>
</dbReference>
<organism evidence="8 9">
    <name type="scientific">Candidatus Wolfebacteria bacterium GW2011_GWA2_47_9b</name>
    <dbReference type="NCBI Taxonomy" id="1619005"/>
    <lineage>
        <taxon>Bacteria</taxon>
        <taxon>Candidatus Wolfeibacteriota</taxon>
    </lineage>
</organism>
<gene>
    <name evidence="8" type="ORF">UY19_C0016G0024</name>
</gene>
<evidence type="ECO:0000256" key="6">
    <source>
        <dbReference type="ARBA" id="ARBA00029321"/>
    </source>
</evidence>
<dbReference type="CDD" id="cd02218">
    <property type="entry name" value="cupin_PGI"/>
    <property type="match status" value="1"/>
</dbReference>
<evidence type="ECO:0000313" key="8">
    <source>
        <dbReference type="EMBL" id="KKU89338.1"/>
    </source>
</evidence>
<name>A0A0G1WG78_9BACT</name>
<accession>A0A0G1WG78</accession>
<comment type="caution">
    <text evidence="8">The sequence shown here is derived from an EMBL/GenBank/DDBJ whole genome shotgun (WGS) entry which is preliminary data.</text>
</comment>
<feature type="domain" description="Glucose-6-phosphate isomerase prokaryote" evidence="7">
    <location>
        <begin position="52"/>
        <end position="192"/>
    </location>
</feature>
<dbReference type="GO" id="GO:0004347">
    <property type="term" value="F:glucose-6-phosphate isomerase activity"/>
    <property type="evidence" value="ECO:0007669"/>
    <property type="project" value="UniProtKB-EC"/>
</dbReference>
<dbReference type="AlphaFoldDB" id="A0A0G1WG78"/>
<keyword evidence="4" id="KW-0312">Gluconeogenesis</keyword>
<evidence type="ECO:0000256" key="3">
    <source>
        <dbReference type="ARBA" id="ARBA00011952"/>
    </source>
</evidence>
<dbReference type="InterPro" id="IPR010551">
    <property type="entry name" value="G6P_isomerase_prok"/>
</dbReference>
<dbReference type="Pfam" id="PF06560">
    <property type="entry name" value="GPI"/>
    <property type="match status" value="1"/>
</dbReference>
<dbReference type="EC" id="5.3.1.9" evidence="3"/>
<evidence type="ECO:0000313" key="9">
    <source>
        <dbReference type="Proteomes" id="UP000033882"/>
    </source>
</evidence>
<comment type="similarity">
    <text evidence="2">Belongs to the archaeal-type GPI family.</text>
</comment>
<sequence length="278" mass="31419">MTDTKMLNLKKQSGISATFEDNMIAFGKDIVSEPVRTRTLEDVRPYLMHKDATSRRKNFYLMYRDPHRTQDEAVFRQYGIRYDITVLFPGTIGGKKGEYVKTIGHTHSAAELYEVLHGTALFVLQEIAGENRIFFIKATKGEKVIIPPEFGHITTNISDEPLILADLFQDSVKSDYSFFKEHQGAAYWVSALGLSSDTKDNALATEGITLTQNTKHKNVGEVIMGTPAEYTGLSKKTPIYTAFVSDPKQFSFLLDPKKAWKILDEQGLCYAEWKEQLA</sequence>
<dbReference type="Proteomes" id="UP000033882">
    <property type="component" value="Unassembled WGS sequence"/>
</dbReference>
<keyword evidence="8" id="KW-0413">Isomerase</keyword>
<comment type="pathway">
    <text evidence="1">Carbohydrate degradation; glycolysis; D-glyceraldehyde 3-phosphate and glycerone phosphate from D-glucose: step 2/4.</text>
</comment>
<proteinExistence type="inferred from homology"/>
<evidence type="ECO:0000256" key="4">
    <source>
        <dbReference type="ARBA" id="ARBA00022432"/>
    </source>
</evidence>
<dbReference type="InterPro" id="IPR011051">
    <property type="entry name" value="RmlC_Cupin_sf"/>
</dbReference>
<keyword evidence="5" id="KW-0324">Glycolysis</keyword>
<dbReference type="GO" id="GO:0006096">
    <property type="term" value="P:glycolytic process"/>
    <property type="evidence" value="ECO:0007669"/>
    <property type="project" value="UniProtKB-UniPathway"/>
</dbReference>
<protein>
    <recommendedName>
        <fullName evidence="3">glucose-6-phosphate isomerase</fullName>
        <ecNumber evidence="3">5.3.1.9</ecNumber>
    </recommendedName>
</protein>
<comment type="catalytic activity">
    <reaction evidence="6">
        <text>alpha-D-glucose 6-phosphate = beta-D-fructose 6-phosphate</text>
        <dbReference type="Rhea" id="RHEA:11816"/>
        <dbReference type="ChEBI" id="CHEBI:57634"/>
        <dbReference type="ChEBI" id="CHEBI:58225"/>
        <dbReference type="EC" id="5.3.1.9"/>
    </reaction>
</comment>
<evidence type="ECO:0000256" key="1">
    <source>
        <dbReference type="ARBA" id="ARBA00004926"/>
    </source>
</evidence>
<evidence type="ECO:0000256" key="5">
    <source>
        <dbReference type="ARBA" id="ARBA00023152"/>
    </source>
</evidence>
<dbReference type="Gene3D" id="2.60.120.10">
    <property type="entry name" value="Jelly Rolls"/>
    <property type="match status" value="1"/>
</dbReference>
<dbReference type="UniPathway" id="UPA00109">
    <property type="reaction ID" value="UER00181"/>
</dbReference>
<evidence type="ECO:0000259" key="7">
    <source>
        <dbReference type="Pfam" id="PF06560"/>
    </source>
</evidence>
<dbReference type="EMBL" id="LCPB01000016">
    <property type="protein sequence ID" value="KKU89338.1"/>
    <property type="molecule type" value="Genomic_DNA"/>
</dbReference>
<evidence type="ECO:0000256" key="2">
    <source>
        <dbReference type="ARBA" id="ARBA00006542"/>
    </source>
</evidence>
<dbReference type="SUPFAM" id="SSF51182">
    <property type="entry name" value="RmlC-like cupins"/>
    <property type="match status" value="1"/>
</dbReference>